<dbReference type="RefSeq" id="XP_058332116.1">
    <property type="nucleotide sequence ID" value="XM_058473113.1"/>
</dbReference>
<organism evidence="2 3">
    <name type="scientific">Penicillium chermesinum</name>
    <dbReference type="NCBI Taxonomy" id="63820"/>
    <lineage>
        <taxon>Eukaryota</taxon>
        <taxon>Fungi</taxon>
        <taxon>Dikarya</taxon>
        <taxon>Ascomycota</taxon>
        <taxon>Pezizomycotina</taxon>
        <taxon>Eurotiomycetes</taxon>
        <taxon>Eurotiomycetidae</taxon>
        <taxon>Eurotiales</taxon>
        <taxon>Aspergillaceae</taxon>
        <taxon>Penicillium</taxon>
    </lineage>
</organism>
<dbReference type="Proteomes" id="UP001150941">
    <property type="component" value="Unassembled WGS sequence"/>
</dbReference>
<keyword evidence="3" id="KW-1185">Reference proteome</keyword>
<gene>
    <name evidence="2" type="ORF">N7468_003816</name>
</gene>
<evidence type="ECO:0000256" key="1">
    <source>
        <dbReference type="SAM" id="MobiDB-lite"/>
    </source>
</evidence>
<protein>
    <submittedName>
        <fullName evidence="2">Uncharacterized protein</fullName>
    </submittedName>
</protein>
<reference evidence="2" key="2">
    <citation type="journal article" date="2023" name="IMA Fungus">
        <title>Comparative genomic study of the Penicillium genus elucidates a diverse pangenome and 15 lateral gene transfer events.</title>
        <authorList>
            <person name="Petersen C."/>
            <person name="Sorensen T."/>
            <person name="Nielsen M.R."/>
            <person name="Sondergaard T.E."/>
            <person name="Sorensen J.L."/>
            <person name="Fitzpatrick D.A."/>
            <person name="Frisvad J.C."/>
            <person name="Nielsen K.L."/>
        </authorList>
    </citation>
    <scope>NUCLEOTIDE SEQUENCE</scope>
    <source>
        <strain evidence="2">IBT 19713</strain>
    </source>
</reference>
<dbReference type="EMBL" id="JAPQKS010000003">
    <property type="protein sequence ID" value="KAJ5239197.1"/>
    <property type="molecule type" value="Genomic_DNA"/>
</dbReference>
<feature type="region of interest" description="Disordered" evidence="1">
    <location>
        <begin position="26"/>
        <end position="55"/>
    </location>
</feature>
<name>A0A9W9TS59_9EURO</name>
<accession>A0A9W9TS59</accession>
<dbReference type="GeneID" id="83200416"/>
<proteinExistence type="predicted"/>
<sequence length="195" mass="20944">MRTHVPLEVVDLLTIERHRRLQLGQGIPQKAPNPLMPQSGILPADAPSQEGRRAEDVAPHELFPGIDGPDNVAHVVHPVDERAVAHGDVPHHAHHRQVPHIGLEDGVIVGVDVSEKDDVGQPGEDTIHRLGHSCAARIHSVIGALVCEAALQTRDQLLCVLAESLNEGYELVVVWRAGPDDGVAKSNGHSNGRAL</sequence>
<evidence type="ECO:0000313" key="3">
    <source>
        <dbReference type="Proteomes" id="UP001150941"/>
    </source>
</evidence>
<dbReference type="AlphaFoldDB" id="A0A9W9TS59"/>
<reference evidence="2" key="1">
    <citation type="submission" date="2022-11" db="EMBL/GenBank/DDBJ databases">
        <authorList>
            <person name="Petersen C."/>
        </authorList>
    </citation>
    <scope>NUCLEOTIDE SEQUENCE</scope>
    <source>
        <strain evidence="2">IBT 19713</strain>
    </source>
</reference>
<evidence type="ECO:0000313" key="2">
    <source>
        <dbReference type="EMBL" id="KAJ5239197.1"/>
    </source>
</evidence>
<comment type="caution">
    <text evidence="2">The sequence shown here is derived from an EMBL/GenBank/DDBJ whole genome shotgun (WGS) entry which is preliminary data.</text>
</comment>